<evidence type="ECO:0000313" key="2">
    <source>
        <dbReference type="Proteomes" id="UP000439903"/>
    </source>
</evidence>
<proteinExistence type="predicted"/>
<gene>
    <name evidence="1" type="ORF">F8M41_018683</name>
</gene>
<evidence type="ECO:0000313" key="1">
    <source>
        <dbReference type="EMBL" id="KAF0554776.1"/>
    </source>
</evidence>
<dbReference type="OrthoDB" id="10441629at2759"/>
<accession>A0A8H4B2F0</accession>
<dbReference type="AlphaFoldDB" id="A0A8H4B2F0"/>
<protein>
    <submittedName>
        <fullName evidence="1">Uncharacterized protein</fullName>
    </submittedName>
</protein>
<dbReference type="EMBL" id="WTPW01000047">
    <property type="protein sequence ID" value="KAF0554776.1"/>
    <property type="molecule type" value="Genomic_DNA"/>
</dbReference>
<dbReference type="Proteomes" id="UP000439903">
    <property type="component" value="Unassembled WGS sequence"/>
</dbReference>
<organism evidence="1 2">
    <name type="scientific">Gigaspora margarita</name>
    <dbReference type="NCBI Taxonomy" id="4874"/>
    <lineage>
        <taxon>Eukaryota</taxon>
        <taxon>Fungi</taxon>
        <taxon>Fungi incertae sedis</taxon>
        <taxon>Mucoromycota</taxon>
        <taxon>Glomeromycotina</taxon>
        <taxon>Glomeromycetes</taxon>
        <taxon>Diversisporales</taxon>
        <taxon>Gigasporaceae</taxon>
        <taxon>Gigaspora</taxon>
    </lineage>
</organism>
<keyword evidence="2" id="KW-1185">Reference proteome</keyword>
<comment type="caution">
    <text evidence="1">The sequence shown here is derived from an EMBL/GenBank/DDBJ whole genome shotgun (WGS) entry which is preliminary data.</text>
</comment>
<reference evidence="1 2" key="1">
    <citation type="journal article" date="2019" name="Environ. Microbiol.">
        <title>At the nexus of three kingdoms: the genome of the mycorrhizal fungus Gigaspora margarita provides insights into plant, endobacterial and fungal interactions.</title>
        <authorList>
            <person name="Venice F."/>
            <person name="Ghignone S."/>
            <person name="Salvioli di Fossalunga A."/>
            <person name="Amselem J."/>
            <person name="Novero M."/>
            <person name="Xianan X."/>
            <person name="Sedzielewska Toro K."/>
            <person name="Morin E."/>
            <person name="Lipzen A."/>
            <person name="Grigoriev I.V."/>
            <person name="Henrissat B."/>
            <person name="Martin F.M."/>
            <person name="Bonfante P."/>
        </authorList>
    </citation>
    <scope>NUCLEOTIDE SEQUENCE [LARGE SCALE GENOMIC DNA]</scope>
    <source>
        <strain evidence="1 2">BEG34</strain>
    </source>
</reference>
<name>A0A8H4B2F0_GIGMA</name>
<sequence>MVECKWPKAAECLILFQAYFSELANYSLESHSLCQKHYNQIVLSNRFYDYLSYQENQLDIDLSSSNDLNEQAKETERLKEELHQIYKEVKAFRCLYDDQYEKNKILTEQWNSRFSNQQKCINIVIEIAKAEREALLNDIDLIIHNSNRFSLESLVTYRLHEWLSGRNQVIVKLIEALVQNNQVTDSSCQEKLFKIVVAVDSIYGAWYRKYVSEIQLVASAIKYSIWLEELSKHEEPLPKGLLFFVFDNEQRGQRNYFDRGSSQYEEIFNVNPKMQKVINKELYAYIAEVLVLLFEEKLSSTNTIDSLVASIPINDSKKKSCSICNLRNIENQKRLCPECRTQLSTLTEIQKRKTVEIEDNMPDYLTNPLTFKHYRIDDEQSATHVSKISLTQRIADLGVNVSDIYISDLININPNSVANAKKMLQHIEVISGIRDGSHKWVAVICDGIPYYYAIKLKEKFPWLVLILGQLHEEMNMLRAYVELNW</sequence>